<dbReference type="Pfam" id="PF22794">
    <property type="entry name" value="jr-ZPR1"/>
    <property type="match status" value="2"/>
</dbReference>
<evidence type="ECO:0000259" key="9">
    <source>
        <dbReference type="SMART" id="SM00709"/>
    </source>
</evidence>
<proteinExistence type="inferred from homology"/>
<keyword evidence="6" id="KW-0862">Zinc</keyword>
<feature type="compositionally biased region" description="Acidic residues" evidence="8">
    <location>
        <begin position="210"/>
        <end position="220"/>
    </location>
</feature>
<evidence type="ECO:0000256" key="6">
    <source>
        <dbReference type="ARBA" id="ARBA00022833"/>
    </source>
</evidence>
<comment type="similarity">
    <text evidence="2">Belongs to the ZPR1 family.</text>
</comment>
<feature type="compositionally biased region" description="Basic and acidic residues" evidence="8">
    <location>
        <begin position="243"/>
        <end position="257"/>
    </location>
</feature>
<evidence type="ECO:0000313" key="10">
    <source>
        <dbReference type="EMBL" id="JAI58196.1"/>
    </source>
</evidence>
<dbReference type="FunFam" id="2.60.120.1040:FF:000001">
    <property type="entry name" value="Zinc finger protein ZPR1"/>
    <property type="match status" value="1"/>
</dbReference>
<dbReference type="InterPro" id="IPR042451">
    <property type="entry name" value="ZPR1_A/B_dom"/>
</dbReference>
<evidence type="ECO:0000256" key="4">
    <source>
        <dbReference type="ARBA" id="ARBA00022737"/>
    </source>
</evidence>
<dbReference type="Gene3D" id="2.20.25.420">
    <property type="entry name" value="ZPR1, zinc finger domain"/>
    <property type="match status" value="2"/>
</dbReference>
<evidence type="ECO:0000256" key="1">
    <source>
        <dbReference type="ARBA" id="ARBA00004123"/>
    </source>
</evidence>
<evidence type="ECO:0000256" key="3">
    <source>
        <dbReference type="ARBA" id="ARBA00022723"/>
    </source>
</evidence>
<dbReference type="InterPro" id="IPR040141">
    <property type="entry name" value="ZPR1"/>
</dbReference>
<dbReference type="InterPro" id="IPR056180">
    <property type="entry name" value="ZPR1_jr_dom"/>
</dbReference>
<dbReference type="PANTHER" id="PTHR10876:SF0">
    <property type="entry name" value="ZINC FINGER PROTEIN ZPR1"/>
    <property type="match status" value="1"/>
</dbReference>
<dbReference type="SMART" id="SM00709">
    <property type="entry name" value="Zpr1"/>
    <property type="match status" value="2"/>
</dbReference>
<accession>A0A0P4VRW4</accession>
<dbReference type="FunFam" id="2.20.25.420:FF:000001">
    <property type="entry name" value="Zinc finger protein ZPR1"/>
    <property type="match status" value="1"/>
</dbReference>
<evidence type="ECO:0000256" key="5">
    <source>
        <dbReference type="ARBA" id="ARBA00022771"/>
    </source>
</evidence>
<feature type="region of interest" description="Disordered" evidence="8">
    <location>
        <begin position="204"/>
        <end position="257"/>
    </location>
</feature>
<dbReference type="GO" id="GO:0005634">
    <property type="term" value="C:nucleus"/>
    <property type="evidence" value="ECO:0007669"/>
    <property type="project" value="UniProtKB-SubCell"/>
</dbReference>
<dbReference type="GO" id="GO:0008270">
    <property type="term" value="F:zinc ion binding"/>
    <property type="evidence" value="ECO:0007669"/>
    <property type="project" value="UniProtKB-KW"/>
</dbReference>
<comment type="subcellular location">
    <subcellularLocation>
        <location evidence="1">Nucleus</location>
    </subcellularLocation>
</comment>
<sequence>MEELQPLYVDLASEVDDPQVTVISSHCMSCDKMGTTRLLMTRIPHLKEVILTSFECEHCGEKNTGCQMGRWQEKGVHYKLQVRDERDLSRQIVKSGEATVCIPEVELEIPPNKEKGEVTTVEGILQRTMEGLNQDQSARRLEDPDTALRIENFIDEIERLLTPGQHFTIIIDDPTGNSFVENPKALMEDPQLKRTLYKRTKEQNEILGITDEEEDVEENAETDRTPDAEEEESELSLTEETTSEAKDDPESLKDDPESIKDEVLVFSTLCDRCSRPASTNMKVTKIPHFKEVIIMAMTCEGCGNRSNEVKSGGGVEKFGRRITLQIKEPYDLARDVLKSETCDLSIPELDLVVGGGLIGGKFTTLEGLLKDIKEDLESNPFLAGDTSRKGNQEILDNVLYGLDDVIKGKREVTFIMDDPAGNNYLQNLYAPDDDPQMTIEEYERTHEQNEELGLNDMKTENYEEEAAVIAHPQAS</sequence>
<evidence type="ECO:0000256" key="2">
    <source>
        <dbReference type="ARBA" id="ARBA00008354"/>
    </source>
</evidence>
<organism evidence="10">
    <name type="scientific">Scylla olivacea</name>
    <name type="common">Orange mud crab</name>
    <name type="synonym">Cancer olivacea</name>
    <dbReference type="NCBI Taxonomy" id="85551"/>
    <lineage>
        <taxon>Eukaryota</taxon>
        <taxon>Metazoa</taxon>
        <taxon>Ecdysozoa</taxon>
        <taxon>Arthropoda</taxon>
        <taxon>Crustacea</taxon>
        <taxon>Multicrustacea</taxon>
        <taxon>Malacostraca</taxon>
        <taxon>Eumalacostraca</taxon>
        <taxon>Eucarida</taxon>
        <taxon>Decapoda</taxon>
        <taxon>Pleocyemata</taxon>
        <taxon>Brachyura</taxon>
        <taxon>Eubrachyura</taxon>
        <taxon>Portunoidea</taxon>
        <taxon>Portunidae</taxon>
        <taxon>Portuninae</taxon>
        <taxon>Scylla</taxon>
    </lineage>
</organism>
<evidence type="ECO:0000256" key="8">
    <source>
        <dbReference type="SAM" id="MobiDB-lite"/>
    </source>
</evidence>
<dbReference type="AlphaFoldDB" id="A0A0P4VRW4"/>
<dbReference type="NCBIfam" id="TIGR00310">
    <property type="entry name" value="ZPR1_znf"/>
    <property type="match status" value="2"/>
</dbReference>
<dbReference type="FunFam" id="2.20.25.420:FF:000002">
    <property type="entry name" value="Zinc finger protein ZPR1"/>
    <property type="match status" value="1"/>
</dbReference>
<dbReference type="EMBL" id="GDRN01102707">
    <property type="protein sequence ID" value="JAI58195.1"/>
    <property type="molecule type" value="Transcribed_RNA"/>
</dbReference>
<dbReference type="FunFam" id="2.60.120.1040:FF:000003">
    <property type="entry name" value="Zinc finger protein zpr1"/>
    <property type="match status" value="1"/>
</dbReference>
<dbReference type="PANTHER" id="PTHR10876">
    <property type="entry name" value="ZINC FINGER PROTEIN ZPR1"/>
    <property type="match status" value="1"/>
</dbReference>
<dbReference type="EMBL" id="GDRN01102706">
    <property type="protein sequence ID" value="JAI58196.1"/>
    <property type="molecule type" value="Transcribed_RNA"/>
</dbReference>
<dbReference type="Gene3D" id="2.60.120.1040">
    <property type="entry name" value="ZPR1, A/B domain"/>
    <property type="match status" value="2"/>
</dbReference>
<dbReference type="InterPro" id="IPR042452">
    <property type="entry name" value="ZPR1_Znf1/2"/>
</dbReference>
<dbReference type="Pfam" id="PF03367">
    <property type="entry name" value="Zn_ribbon_ZPR1"/>
    <property type="match status" value="2"/>
</dbReference>
<feature type="domain" description="Zinc finger ZPR1-type" evidence="9">
    <location>
        <begin position="25"/>
        <end position="182"/>
    </location>
</feature>
<feature type="domain" description="Zinc finger ZPR1-type" evidence="9">
    <location>
        <begin position="268"/>
        <end position="427"/>
    </location>
</feature>
<keyword evidence="5" id="KW-0863">Zinc-finger</keyword>
<reference evidence="10" key="1">
    <citation type="submission" date="2015-09" db="EMBL/GenBank/DDBJ databases">
        <title>Scylla olivacea transcriptome.</title>
        <authorList>
            <person name="Ikhwanuddin M."/>
        </authorList>
    </citation>
    <scope>NUCLEOTIDE SEQUENCE</scope>
</reference>
<evidence type="ECO:0000256" key="7">
    <source>
        <dbReference type="ARBA" id="ARBA00023242"/>
    </source>
</evidence>
<name>A0A0P4VRW4_SCYOL</name>
<keyword evidence="7" id="KW-0539">Nucleus</keyword>
<protein>
    <recommendedName>
        <fullName evidence="9">Zinc finger ZPR1-type domain-containing protein</fullName>
    </recommendedName>
</protein>
<keyword evidence="4" id="KW-0677">Repeat</keyword>
<keyword evidence="3" id="KW-0479">Metal-binding</keyword>
<dbReference type="InterPro" id="IPR004457">
    <property type="entry name" value="Znf_ZPR1"/>
</dbReference>